<accession>A0A0H1B995</accession>
<organism evidence="2 3">
    <name type="scientific">Blastomyces silverae</name>
    <dbReference type="NCBI Taxonomy" id="2060906"/>
    <lineage>
        <taxon>Eukaryota</taxon>
        <taxon>Fungi</taxon>
        <taxon>Dikarya</taxon>
        <taxon>Ascomycota</taxon>
        <taxon>Pezizomycotina</taxon>
        <taxon>Eurotiomycetes</taxon>
        <taxon>Eurotiomycetidae</taxon>
        <taxon>Onygenales</taxon>
        <taxon>Ajellomycetaceae</taxon>
        <taxon>Blastomyces</taxon>
    </lineage>
</organism>
<feature type="region of interest" description="Disordered" evidence="1">
    <location>
        <begin position="135"/>
        <end position="154"/>
    </location>
</feature>
<protein>
    <submittedName>
        <fullName evidence="2">Uncharacterized protein</fullName>
    </submittedName>
</protein>
<dbReference type="EMBL" id="LDEV01002778">
    <property type="protein sequence ID" value="KLJ07673.1"/>
    <property type="molecule type" value="Genomic_DNA"/>
</dbReference>
<evidence type="ECO:0000313" key="2">
    <source>
        <dbReference type="EMBL" id="KLJ07673.1"/>
    </source>
</evidence>
<keyword evidence="3" id="KW-1185">Reference proteome</keyword>
<comment type="caution">
    <text evidence="2">The sequence shown here is derived from an EMBL/GenBank/DDBJ whole genome shotgun (WGS) entry which is preliminary data.</text>
</comment>
<evidence type="ECO:0000256" key="1">
    <source>
        <dbReference type="SAM" id="MobiDB-lite"/>
    </source>
</evidence>
<gene>
    <name evidence="2" type="ORF">EMPG_16854</name>
</gene>
<proteinExistence type="predicted"/>
<sequence>MCENHKETLVVVDGTAFSQSADPKYLFSLCVRRQVIWELAQSRLDFVVLPKGLVIVGGSRKRLDHNRTAVLRIASWKEISCGKWRVVPSKVNNKTSVDGRDNYLSFAMTYEEDKLLPAGTCTSYPIGSSARDLATVSRPQVHRTRPENGGTRPQQFQFTYGVRCVCMNEEN</sequence>
<dbReference type="AlphaFoldDB" id="A0A0H1B995"/>
<reference evidence="3" key="1">
    <citation type="journal article" date="2015" name="PLoS Genet.">
        <title>The dynamic genome and transcriptome of the human fungal pathogen Blastomyces and close relative Emmonsia.</title>
        <authorList>
            <person name="Munoz J.F."/>
            <person name="Gauthier G.M."/>
            <person name="Desjardins C.A."/>
            <person name="Gallo J.E."/>
            <person name="Holder J."/>
            <person name="Sullivan T.D."/>
            <person name="Marty A.J."/>
            <person name="Carmen J.C."/>
            <person name="Chen Z."/>
            <person name="Ding L."/>
            <person name="Gujja S."/>
            <person name="Magrini V."/>
            <person name="Misas E."/>
            <person name="Mitreva M."/>
            <person name="Priest M."/>
            <person name="Saif S."/>
            <person name="Whiston E.A."/>
            <person name="Young S."/>
            <person name="Zeng Q."/>
            <person name="Goldman W.E."/>
            <person name="Mardis E.R."/>
            <person name="Taylor J.W."/>
            <person name="McEwen J.G."/>
            <person name="Clay O.K."/>
            <person name="Klein B.S."/>
            <person name="Cuomo C.A."/>
        </authorList>
    </citation>
    <scope>NUCLEOTIDE SEQUENCE [LARGE SCALE GENOMIC DNA]</scope>
    <source>
        <strain evidence="3">UAMH 139</strain>
    </source>
</reference>
<evidence type="ECO:0000313" key="3">
    <source>
        <dbReference type="Proteomes" id="UP000053573"/>
    </source>
</evidence>
<dbReference type="Proteomes" id="UP000053573">
    <property type="component" value="Unassembled WGS sequence"/>
</dbReference>
<name>A0A0H1B995_9EURO</name>